<dbReference type="GO" id="GO:0016787">
    <property type="term" value="F:hydrolase activity"/>
    <property type="evidence" value="ECO:0007669"/>
    <property type="project" value="UniProtKB-KW"/>
</dbReference>
<proteinExistence type="predicted"/>
<evidence type="ECO:0000256" key="1">
    <source>
        <dbReference type="ARBA" id="ARBA00023277"/>
    </source>
</evidence>
<dbReference type="RefSeq" id="XP_016275754.1">
    <property type="nucleotide sequence ID" value="XM_016418478.1"/>
</dbReference>
<feature type="domain" description="CBM20" evidence="4">
    <location>
        <begin position="266"/>
        <end position="347"/>
    </location>
</feature>
<dbReference type="GO" id="GO:0000272">
    <property type="term" value="P:polysaccharide catabolic process"/>
    <property type="evidence" value="ECO:0007669"/>
    <property type="project" value="UniProtKB-KW"/>
</dbReference>
<dbReference type="Proteomes" id="UP000016926">
    <property type="component" value="Unassembled WGS sequence"/>
</dbReference>
<protein>
    <submittedName>
        <fullName evidence="5">Glycoside hydrolase, carbohydrate-binding domain containing protein</fullName>
    </submittedName>
</protein>
<evidence type="ECO:0000256" key="2">
    <source>
        <dbReference type="ARBA" id="ARBA00023326"/>
    </source>
</evidence>
<keyword evidence="1" id="KW-0119">Carbohydrate metabolism</keyword>
<dbReference type="EMBL" id="KB722644">
    <property type="protein sequence ID" value="EMS24635.1"/>
    <property type="molecule type" value="Genomic_DNA"/>
</dbReference>
<evidence type="ECO:0000256" key="3">
    <source>
        <dbReference type="SAM" id="MobiDB-lite"/>
    </source>
</evidence>
<dbReference type="GO" id="GO:2001070">
    <property type="term" value="F:starch binding"/>
    <property type="evidence" value="ECO:0007669"/>
    <property type="project" value="InterPro"/>
</dbReference>
<feature type="region of interest" description="Disordered" evidence="3">
    <location>
        <begin position="145"/>
        <end position="176"/>
    </location>
</feature>
<feature type="compositionally biased region" description="Basic and acidic residues" evidence="3">
    <location>
        <begin position="145"/>
        <end position="154"/>
    </location>
</feature>
<keyword evidence="5" id="KW-0378">Hydrolase</keyword>
<dbReference type="Pfam" id="PF00686">
    <property type="entry name" value="CBM_20"/>
    <property type="match status" value="1"/>
</dbReference>
<reference evidence="5 6" key="1">
    <citation type="journal article" date="2012" name="Nat. Commun.">
        <title>A multi-omic map of the lipid-producing yeast Rhodosporidium toruloides.</title>
        <authorList>
            <person name="Zhu Z."/>
            <person name="Zhang S."/>
            <person name="Liu H."/>
            <person name="Shen H."/>
            <person name="Lin X."/>
            <person name="Yang F."/>
            <person name="Zhou Y.J."/>
            <person name="Jin G."/>
            <person name="Ye M."/>
            <person name="Zou H."/>
            <person name="Zou H."/>
            <person name="Zhao Z.K."/>
        </authorList>
    </citation>
    <scope>NUCLEOTIDE SEQUENCE [LARGE SCALE GENOMIC DNA]</scope>
    <source>
        <strain evidence="5 6">NP11</strain>
    </source>
</reference>
<dbReference type="HOGENOM" id="CLU_778788_0_0_1"/>
<dbReference type="AlphaFoldDB" id="M7X3F4"/>
<dbReference type="Gene3D" id="2.60.40.10">
    <property type="entry name" value="Immunoglobulins"/>
    <property type="match status" value="1"/>
</dbReference>
<evidence type="ECO:0000259" key="4">
    <source>
        <dbReference type="Pfam" id="PF00686"/>
    </source>
</evidence>
<dbReference type="InterPro" id="IPR013783">
    <property type="entry name" value="Ig-like_fold"/>
</dbReference>
<feature type="region of interest" description="Disordered" evidence="3">
    <location>
        <begin position="190"/>
        <end position="231"/>
    </location>
</feature>
<dbReference type="OrthoDB" id="2530808at2759"/>
<evidence type="ECO:0000313" key="6">
    <source>
        <dbReference type="Proteomes" id="UP000016926"/>
    </source>
</evidence>
<keyword evidence="2" id="KW-0624">Polysaccharide degradation</keyword>
<organism evidence="5 6">
    <name type="scientific">Rhodotorula toruloides (strain NP11)</name>
    <name type="common">Yeast</name>
    <name type="synonym">Rhodosporidium toruloides</name>
    <dbReference type="NCBI Taxonomy" id="1130832"/>
    <lineage>
        <taxon>Eukaryota</taxon>
        <taxon>Fungi</taxon>
        <taxon>Dikarya</taxon>
        <taxon>Basidiomycota</taxon>
        <taxon>Pucciniomycotina</taxon>
        <taxon>Microbotryomycetes</taxon>
        <taxon>Sporidiobolales</taxon>
        <taxon>Sporidiobolaceae</taxon>
        <taxon>Rhodotorula</taxon>
    </lineage>
</organism>
<feature type="compositionally biased region" description="Low complexity" evidence="3">
    <location>
        <begin position="200"/>
        <end position="211"/>
    </location>
</feature>
<name>M7X3F4_RHOT1</name>
<gene>
    <name evidence="5" type="ORF">RHTO_04814</name>
</gene>
<keyword evidence="6" id="KW-1185">Reference proteome</keyword>
<dbReference type="GeneID" id="27368827"/>
<dbReference type="SUPFAM" id="SSF49452">
    <property type="entry name" value="Starch-binding domain-like"/>
    <property type="match status" value="1"/>
</dbReference>
<dbReference type="InterPro" id="IPR002044">
    <property type="entry name" value="CBM20"/>
</dbReference>
<sequence>MASNDSEITPLDRDVQPSDSAAPPDPSPPPSSLSRLDQSLLGELNDLIALSHSYEIDDTFLALKGLREQLAELDFQHSFISNRPIYEGNVRFVLAYTLWRLGLGGVGVELEEAKKLVDRLREGDEKPARRLLSKVKRFEEMLAKEQAGEEEAHAEVPAPSAAQELPSTPEKDAKRPFTFDIFATPVSIEKKLKRRPPSSPILLTPTPRSPTGPSFAPIGSPQAHAPQRRRTDIQAGGTLSEEEGDLAMSEDEAEAAQLETSGLAPIKISVAAEYDQTTDLRLVGAISSLGEWNPLLGVPLEYNALEQRYCVELYSSDAMSTECKLVRYYIDGSVVWEREGRGNRVLTGTEDMDWEWEE</sequence>
<accession>M7X3F4</accession>
<dbReference type="InterPro" id="IPR013784">
    <property type="entry name" value="Carb-bd-like_fold"/>
</dbReference>
<feature type="region of interest" description="Disordered" evidence="3">
    <location>
        <begin position="1"/>
        <end position="34"/>
    </location>
</feature>
<evidence type="ECO:0000313" key="5">
    <source>
        <dbReference type="EMBL" id="EMS24635.1"/>
    </source>
</evidence>